<accession>A0A1Z5HQI0</accession>
<dbReference type="AlphaFoldDB" id="A0A1Z5HQI0"/>
<sequence length="98" mass="11131">MMGGGMRVPSGFVPQLISLLLSDKVPVYKKWLYLLLVAGYWLSPDLLPFIPLDDLLVTLLGSWLFIRSAANDLEQEGDRRRRDRNVIDVEGKVVEDDD</sequence>
<keyword evidence="2" id="KW-1185">Reference proteome</keyword>
<gene>
    <name evidence="1" type="ORF">KKC1_07320</name>
</gene>
<proteinExistence type="predicted"/>
<comment type="caution">
    <text evidence="1">The sequence shown here is derived from an EMBL/GenBank/DDBJ whole genome shotgun (WGS) entry which is preliminary data.</text>
</comment>
<evidence type="ECO:0000313" key="2">
    <source>
        <dbReference type="Proteomes" id="UP000197032"/>
    </source>
</evidence>
<protein>
    <recommendedName>
        <fullName evidence="3">DUF1232 domain-containing protein</fullName>
    </recommendedName>
</protein>
<name>A0A1Z5HQI0_9FIRM</name>
<dbReference type="EMBL" id="BDGJ01000020">
    <property type="protein sequence ID" value="GAW91571.1"/>
    <property type="molecule type" value="Genomic_DNA"/>
</dbReference>
<dbReference type="Proteomes" id="UP000197032">
    <property type="component" value="Unassembled WGS sequence"/>
</dbReference>
<evidence type="ECO:0000313" key="1">
    <source>
        <dbReference type="EMBL" id="GAW91571.1"/>
    </source>
</evidence>
<organism evidence="1 2">
    <name type="scientific">Calderihabitans maritimus</name>
    <dbReference type="NCBI Taxonomy" id="1246530"/>
    <lineage>
        <taxon>Bacteria</taxon>
        <taxon>Bacillati</taxon>
        <taxon>Bacillota</taxon>
        <taxon>Clostridia</taxon>
        <taxon>Neomoorellales</taxon>
        <taxon>Calderihabitantaceae</taxon>
        <taxon>Calderihabitans</taxon>
    </lineage>
</organism>
<evidence type="ECO:0008006" key="3">
    <source>
        <dbReference type="Google" id="ProtNLM"/>
    </source>
</evidence>
<reference evidence="2" key="1">
    <citation type="journal article" date="2017" name="Appl. Environ. Microbiol.">
        <title>Genomic analysis of Calderihabitans maritimus KKC1, a thermophilic hydrogenogenic carboxydotrophic bacterium isolated from marine sediment.</title>
        <authorList>
            <person name="Omae K."/>
            <person name="Yoneda Y."/>
            <person name="Fukuyama Y."/>
            <person name="Yoshida T."/>
            <person name="Sako Y."/>
        </authorList>
    </citation>
    <scope>NUCLEOTIDE SEQUENCE [LARGE SCALE GENOMIC DNA]</scope>
    <source>
        <strain evidence="2">KKC1</strain>
    </source>
</reference>